<keyword evidence="3" id="KW-1185">Reference proteome</keyword>
<evidence type="ECO:0000313" key="3">
    <source>
        <dbReference type="Proteomes" id="UP001526426"/>
    </source>
</evidence>
<proteinExistence type="predicted"/>
<gene>
    <name evidence="2" type="ORF">K4A83_14325</name>
</gene>
<dbReference type="EMBL" id="JAIHOM010000071">
    <property type="protein sequence ID" value="MCW6037439.1"/>
    <property type="molecule type" value="Genomic_DNA"/>
</dbReference>
<feature type="domain" description="Transcription factor zinc-finger" evidence="1">
    <location>
        <begin position="71"/>
        <end position="112"/>
    </location>
</feature>
<name>A0ABT3L7G2_9CYAN</name>
<dbReference type="InterPro" id="IPR036280">
    <property type="entry name" value="Multihaem_cyt_sf"/>
</dbReference>
<dbReference type="Proteomes" id="UP001526426">
    <property type="component" value="Unassembled WGS sequence"/>
</dbReference>
<dbReference type="Pfam" id="PF13453">
    <property type="entry name" value="Zn_ribbon_TFIIB"/>
    <property type="match status" value="2"/>
</dbReference>
<protein>
    <submittedName>
        <fullName evidence="2">Zf-TFIIB domain-containing protein</fullName>
    </submittedName>
</protein>
<dbReference type="SUPFAM" id="SSF48695">
    <property type="entry name" value="Multiheme cytochromes"/>
    <property type="match status" value="1"/>
</dbReference>
<organism evidence="2 3">
    <name type="scientific">Spirulina subsalsa FACHB-351</name>
    <dbReference type="NCBI Taxonomy" id="234711"/>
    <lineage>
        <taxon>Bacteria</taxon>
        <taxon>Bacillati</taxon>
        <taxon>Cyanobacteriota</taxon>
        <taxon>Cyanophyceae</taxon>
        <taxon>Spirulinales</taxon>
        <taxon>Spirulinaceae</taxon>
        <taxon>Spirulina</taxon>
    </lineage>
</organism>
<accession>A0ABT3L7G2</accession>
<evidence type="ECO:0000313" key="2">
    <source>
        <dbReference type="EMBL" id="MCW6037439.1"/>
    </source>
</evidence>
<evidence type="ECO:0000259" key="1">
    <source>
        <dbReference type="Pfam" id="PF13453"/>
    </source>
</evidence>
<feature type="domain" description="Transcription factor zinc-finger" evidence="1">
    <location>
        <begin position="5"/>
        <end position="43"/>
    </location>
</feature>
<dbReference type="InterPro" id="IPR027392">
    <property type="entry name" value="TF_Znf"/>
</dbReference>
<comment type="caution">
    <text evidence="2">The sequence shown here is derived from an EMBL/GenBank/DDBJ whole genome shotgun (WGS) entry which is preliminary data.</text>
</comment>
<sequence>MKPIRCPKCNGSMEQVVYAEIEVDRCTQCHGIWFDSREAEQLKTIEGSEILDDGEEVVGDRYDPSAKPLSCPRCRTPLLQMLDIDQHSIWYEKCVKCHGIWLDAGEFKKFKQNFSPNKTSKSIKRLWGFTP</sequence>
<reference evidence="2 3" key="1">
    <citation type="submission" date="2021-08" db="EMBL/GenBank/DDBJ databases">
        <title>Draft genome sequence of Spirulina subsalsa with high tolerance to salinity and hype-accumulation of phycocyanin.</title>
        <authorList>
            <person name="Pei H."/>
            <person name="Jiang L."/>
        </authorList>
    </citation>
    <scope>NUCLEOTIDE SEQUENCE [LARGE SCALE GENOMIC DNA]</scope>
    <source>
        <strain evidence="2 3">FACHB-351</strain>
    </source>
</reference>